<dbReference type="EMBL" id="AJLS01000003">
    <property type="protein sequence ID" value="EKN71656.1"/>
    <property type="molecule type" value="Genomic_DNA"/>
</dbReference>
<feature type="binding site" evidence="2">
    <location>
        <position position="8"/>
    </location>
    <ligand>
        <name>Zn(2+)</name>
        <dbReference type="ChEBI" id="CHEBI:29105"/>
        <label>2</label>
    </ligand>
</feature>
<dbReference type="Gene3D" id="3.40.50.10780">
    <property type="entry name" value="Dipeptide transport protein"/>
    <property type="match status" value="1"/>
</dbReference>
<dbReference type="PIRSF" id="PIRSF015853">
    <property type="entry name" value="Pep_DppA"/>
    <property type="match status" value="1"/>
</dbReference>
<protein>
    <submittedName>
        <fullName evidence="3">Peptidase M55 D-aminopeptidase</fullName>
    </submittedName>
</protein>
<dbReference type="Gene3D" id="3.30.1360.130">
    <property type="entry name" value="Dipeptide transport protein"/>
    <property type="match status" value="1"/>
</dbReference>
<proteinExistence type="predicted"/>
<evidence type="ECO:0000256" key="1">
    <source>
        <dbReference type="PIRSR" id="PIRSR015853-1"/>
    </source>
</evidence>
<dbReference type="STRING" id="1117379.BABA_00585"/>
<evidence type="ECO:0000256" key="2">
    <source>
        <dbReference type="PIRSR" id="PIRSR015853-2"/>
    </source>
</evidence>
<dbReference type="eggNOG" id="COG2362">
    <property type="taxonomic scope" value="Bacteria"/>
</dbReference>
<dbReference type="GO" id="GO:0046872">
    <property type="term" value="F:metal ion binding"/>
    <property type="evidence" value="ECO:0007669"/>
    <property type="project" value="UniProtKB-KW"/>
</dbReference>
<dbReference type="InterPro" id="IPR027476">
    <property type="entry name" value="DppA_N"/>
</dbReference>
<feature type="binding site" evidence="2">
    <location>
        <position position="10"/>
    </location>
    <ligand>
        <name>Zn(2+)</name>
        <dbReference type="ChEBI" id="CHEBI:29105"/>
        <label>1</label>
    </ligand>
</feature>
<evidence type="ECO:0000313" key="4">
    <source>
        <dbReference type="Proteomes" id="UP000006316"/>
    </source>
</evidence>
<dbReference type="Pfam" id="PF04951">
    <property type="entry name" value="Peptidase_M55"/>
    <property type="match status" value="1"/>
</dbReference>
<organism evidence="3 4">
    <name type="scientific">Neobacillus bataviensis LMG 21833</name>
    <dbReference type="NCBI Taxonomy" id="1117379"/>
    <lineage>
        <taxon>Bacteria</taxon>
        <taxon>Bacillati</taxon>
        <taxon>Bacillota</taxon>
        <taxon>Bacilli</taxon>
        <taxon>Bacillales</taxon>
        <taxon>Bacillaceae</taxon>
        <taxon>Neobacillus</taxon>
    </lineage>
</organism>
<dbReference type="OrthoDB" id="9785420at2"/>
<keyword evidence="3" id="KW-0645">Protease</keyword>
<comment type="caution">
    <text evidence="3">The sequence shown here is derived from an EMBL/GenBank/DDBJ whole genome shotgun (WGS) entry which is preliminary data.</text>
</comment>
<dbReference type="InterPro" id="IPR007035">
    <property type="entry name" value="Peptidase_M55"/>
</dbReference>
<dbReference type="PATRIC" id="fig|1117379.3.peg.123"/>
<feature type="binding site" evidence="2">
    <location>
        <position position="8"/>
    </location>
    <ligand>
        <name>Zn(2+)</name>
        <dbReference type="ChEBI" id="CHEBI:29105"/>
        <label>1</label>
    </ligand>
</feature>
<feature type="binding site" evidence="2">
    <location>
        <position position="134"/>
    </location>
    <ligand>
        <name>Zn(2+)</name>
        <dbReference type="ChEBI" id="CHEBI:29105"/>
        <label>2</label>
    </ligand>
</feature>
<keyword evidence="2" id="KW-0479">Metal-binding</keyword>
<dbReference type="Proteomes" id="UP000006316">
    <property type="component" value="Unassembled WGS sequence"/>
</dbReference>
<keyword evidence="2" id="KW-0862">Zinc</keyword>
<dbReference type="InterPro" id="IPR036177">
    <property type="entry name" value="Peptidase_M55_sf"/>
</dbReference>
<dbReference type="AlphaFoldDB" id="K6EDV5"/>
<keyword evidence="4" id="KW-1185">Reference proteome</keyword>
<gene>
    <name evidence="3" type="ORF">BABA_00585</name>
</gene>
<keyword evidence="3" id="KW-0031">Aminopeptidase</keyword>
<dbReference type="GO" id="GO:0004177">
    <property type="term" value="F:aminopeptidase activity"/>
    <property type="evidence" value="ECO:0007669"/>
    <property type="project" value="UniProtKB-KW"/>
</dbReference>
<reference evidence="3 4" key="1">
    <citation type="journal article" date="2012" name="Front. Microbiol.">
        <title>Redundancy and modularity in membrane-associated dissimilatory nitrate reduction in Bacillus.</title>
        <authorList>
            <person name="Heylen K."/>
            <person name="Keltjens J."/>
        </authorList>
    </citation>
    <scope>NUCLEOTIDE SEQUENCE [LARGE SCALE GENOMIC DNA]</scope>
    <source>
        <strain evidence="4">LMG 21833T</strain>
    </source>
</reference>
<dbReference type="SUPFAM" id="SSF63992">
    <property type="entry name" value="Dipeptide transport protein"/>
    <property type="match status" value="1"/>
</dbReference>
<evidence type="ECO:0000313" key="3">
    <source>
        <dbReference type="EMBL" id="EKN71656.1"/>
    </source>
</evidence>
<name>K6EDV5_9BACI</name>
<feature type="binding site" evidence="2">
    <location>
        <position position="60"/>
    </location>
    <ligand>
        <name>Zn(2+)</name>
        <dbReference type="ChEBI" id="CHEBI:29105"/>
        <label>2</label>
    </ligand>
</feature>
<dbReference type="CDD" id="cd08663">
    <property type="entry name" value="DAP_dppA_1"/>
    <property type="match status" value="1"/>
</dbReference>
<feature type="binding site" evidence="2">
    <location>
        <position position="104"/>
    </location>
    <ligand>
        <name>Zn(2+)</name>
        <dbReference type="ChEBI" id="CHEBI:29105"/>
        <label>2</label>
    </ligand>
</feature>
<feature type="active site" description="Nucleophile" evidence="1">
    <location>
        <position position="115"/>
    </location>
</feature>
<sequence>MKLFISADIEGVSGVVHMEHTMRDGREHDRARMLMTEEVNAAIRGALDAGATEIVVNDSHGTMRNIIPESLLPEAELIIGSPKRLSMMQGIDETFDAALFVGYHTQAGENGILSHSYDSRVVKGITINGVKYGELGVNSLIAGHFNVPVVMVSGCQLLALEAKALSPNIETAIVKKSVFRTTAQNLHPARAQEIIREKAAAGIRKRSEIEPFAIKAPFHVEVEFLQPGLADAADISPLVARTSPSSITFTANEIMACYQMLRVVISMAGSALS</sequence>
<keyword evidence="3" id="KW-0378">Hydrolase</keyword>
<accession>K6EDV5</accession>